<name>A0A419TA40_9FIRM</name>
<dbReference type="PROSITE" id="PS00156">
    <property type="entry name" value="OMPDECASE"/>
    <property type="match status" value="1"/>
</dbReference>
<sequence length="295" mass="33281">MFIDRLIEKIKEKDNPTVVGLDPRIEFIPVFLRKKYGDIEAVYHYNKIIIDTIKDIVPCIKPQIAFYEALGVKGLEIFKRTVEYGRKNGLIVIADIKRGDIGSTAKAYAKAYLEGGFVEVDAVTINPYLGEDSIVPFTDYCNKDKGVFILAKTSNKSSKDLQDLTTKGKRIYETVGHYIEKWGNEYIGNYGYSSVCSVVGATYPKEMKILRKIMKSAYFLVPGYGAQGGTAKDIIHSFNDDGLGAIINSSRGIIAAHTKEEYKKIYKEEDFHLAIRDAAIKMKNDINNELKRKFN</sequence>
<dbReference type="SMART" id="SM00934">
    <property type="entry name" value="OMPdecase"/>
    <property type="match status" value="1"/>
</dbReference>
<evidence type="ECO:0000256" key="1">
    <source>
        <dbReference type="ARBA" id="ARBA00004861"/>
    </source>
</evidence>
<dbReference type="HAMAP" id="MF_01215">
    <property type="entry name" value="OMPdecase_type2"/>
    <property type="match status" value="1"/>
</dbReference>
<dbReference type="AlphaFoldDB" id="A0A419TA40"/>
<keyword evidence="4 7" id="KW-0665">Pyrimidine biosynthesis</keyword>
<evidence type="ECO:0000313" key="9">
    <source>
        <dbReference type="EMBL" id="RKD34349.1"/>
    </source>
</evidence>
<feature type="domain" description="Orotidine 5'-phosphate decarboxylase" evidence="8">
    <location>
        <begin position="16"/>
        <end position="265"/>
    </location>
</feature>
<dbReference type="PANTHER" id="PTHR43375">
    <property type="entry name" value="OROTIDINE 5'-PHOSPHATE DECARBOXYLASE"/>
    <property type="match status" value="1"/>
</dbReference>
<dbReference type="PANTHER" id="PTHR43375:SF1">
    <property type="entry name" value="OROTIDINE 5'-PHOSPHATE DECARBOXYLASE"/>
    <property type="match status" value="1"/>
</dbReference>
<evidence type="ECO:0000313" key="10">
    <source>
        <dbReference type="Proteomes" id="UP000284177"/>
    </source>
</evidence>
<protein>
    <recommendedName>
        <fullName evidence="7">Orotidine 5'-phosphate decarboxylase</fullName>
        <ecNumber evidence="7">4.1.1.23</ecNumber>
    </recommendedName>
    <alternativeName>
        <fullName evidence="7">OMP decarboxylase</fullName>
        <shortName evidence="7">OMPDCase</shortName>
        <shortName evidence="7">OMPdecase</shortName>
    </alternativeName>
</protein>
<proteinExistence type="inferred from homology"/>
<dbReference type="Gene3D" id="3.20.20.70">
    <property type="entry name" value="Aldolase class I"/>
    <property type="match status" value="1"/>
</dbReference>
<dbReference type="InterPro" id="IPR013785">
    <property type="entry name" value="Aldolase_TIM"/>
</dbReference>
<evidence type="ECO:0000256" key="3">
    <source>
        <dbReference type="ARBA" id="ARBA00022793"/>
    </source>
</evidence>
<dbReference type="Proteomes" id="UP000284177">
    <property type="component" value="Unassembled WGS sequence"/>
</dbReference>
<dbReference type="InterPro" id="IPR018089">
    <property type="entry name" value="OMPdecase_AS"/>
</dbReference>
<accession>A0A419TA40</accession>
<dbReference type="CDD" id="cd04725">
    <property type="entry name" value="OMP_decarboxylase_like"/>
    <property type="match status" value="1"/>
</dbReference>
<feature type="active site" description="Proton donor" evidence="7">
    <location>
        <position position="97"/>
    </location>
</feature>
<comment type="pathway">
    <text evidence="1 7">Pyrimidine metabolism; UMP biosynthesis via de novo pathway; UMP from orotate: step 2/2.</text>
</comment>
<comment type="caution">
    <text evidence="9">The sequence shown here is derived from an EMBL/GenBank/DDBJ whole genome shotgun (WGS) entry which is preliminary data.</text>
</comment>
<dbReference type="InterPro" id="IPR011060">
    <property type="entry name" value="RibuloseP-bd_barrel"/>
</dbReference>
<dbReference type="NCBIfam" id="TIGR02127">
    <property type="entry name" value="pyrF_sub2"/>
    <property type="match status" value="1"/>
</dbReference>
<comment type="similarity">
    <text evidence="2 7">Belongs to the OMP decarboxylase family. Type 2 subfamily.</text>
</comment>
<dbReference type="Pfam" id="PF00215">
    <property type="entry name" value="OMPdecase"/>
    <property type="match status" value="1"/>
</dbReference>
<dbReference type="EMBL" id="MCIB01000001">
    <property type="protein sequence ID" value="RKD34349.1"/>
    <property type="molecule type" value="Genomic_DNA"/>
</dbReference>
<dbReference type="InterPro" id="IPR001754">
    <property type="entry name" value="OMPdeCOase_dom"/>
</dbReference>
<dbReference type="EC" id="4.1.1.23" evidence="7"/>
<dbReference type="GO" id="GO:0004590">
    <property type="term" value="F:orotidine-5'-phosphate decarboxylase activity"/>
    <property type="evidence" value="ECO:0007669"/>
    <property type="project" value="UniProtKB-UniRule"/>
</dbReference>
<dbReference type="GO" id="GO:0044205">
    <property type="term" value="P:'de novo' UMP biosynthetic process"/>
    <property type="evidence" value="ECO:0007669"/>
    <property type="project" value="UniProtKB-UniRule"/>
</dbReference>
<evidence type="ECO:0000256" key="7">
    <source>
        <dbReference type="HAMAP-Rule" id="MF_01215"/>
    </source>
</evidence>
<evidence type="ECO:0000256" key="6">
    <source>
        <dbReference type="ARBA" id="ARBA00049157"/>
    </source>
</evidence>
<dbReference type="GO" id="GO:0006207">
    <property type="term" value="P:'de novo' pyrimidine nucleobase biosynthetic process"/>
    <property type="evidence" value="ECO:0007669"/>
    <property type="project" value="InterPro"/>
</dbReference>
<dbReference type="SUPFAM" id="SSF51366">
    <property type="entry name" value="Ribulose-phoshate binding barrel"/>
    <property type="match status" value="1"/>
</dbReference>
<organism evidence="9 10">
    <name type="scientific">Thermohalobacter berrensis</name>
    <dbReference type="NCBI Taxonomy" id="99594"/>
    <lineage>
        <taxon>Bacteria</taxon>
        <taxon>Bacillati</taxon>
        <taxon>Bacillota</taxon>
        <taxon>Tissierellia</taxon>
        <taxon>Tissierellales</taxon>
        <taxon>Thermohalobacteraceae</taxon>
        <taxon>Thermohalobacter</taxon>
    </lineage>
</organism>
<evidence type="ECO:0000256" key="2">
    <source>
        <dbReference type="ARBA" id="ARBA00008847"/>
    </source>
</evidence>
<evidence type="ECO:0000256" key="5">
    <source>
        <dbReference type="ARBA" id="ARBA00023239"/>
    </source>
</evidence>
<dbReference type="FunFam" id="3.20.20.70:FF:000246">
    <property type="entry name" value="Orotidine 5'-phosphate decarboxylase"/>
    <property type="match status" value="1"/>
</dbReference>
<keyword evidence="5 7" id="KW-0456">Lyase</keyword>
<dbReference type="UniPathway" id="UPA00070">
    <property type="reaction ID" value="UER00120"/>
</dbReference>
<dbReference type="RefSeq" id="WP_120166145.1">
    <property type="nucleotide sequence ID" value="NZ_MCIB01000001.1"/>
</dbReference>
<dbReference type="InterPro" id="IPR011995">
    <property type="entry name" value="OMPdecase_type-2"/>
</dbReference>
<evidence type="ECO:0000256" key="4">
    <source>
        <dbReference type="ARBA" id="ARBA00022975"/>
    </source>
</evidence>
<evidence type="ECO:0000259" key="8">
    <source>
        <dbReference type="SMART" id="SM00934"/>
    </source>
</evidence>
<reference evidence="9 10" key="1">
    <citation type="submission" date="2016-08" db="EMBL/GenBank/DDBJ databases">
        <title>Novel Firmicutes and Novel Genomes.</title>
        <authorList>
            <person name="Poppleton D.I."/>
            <person name="Gribaldo S."/>
        </authorList>
    </citation>
    <scope>NUCLEOTIDE SEQUENCE [LARGE SCALE GENOMIC DNA]</scope>
    <source>
        <strain evidence="9 10">CTT3</strain>
    </source>
</reference>
<dbReference type="OrthoDB" id="9808470at2"/>
<keyword evidence="3 7" id="KW-0210">Decarboxylase</keyword>
<keyword evidence="10" id="KW-1185">Reference proteome</keyword>
<comment type="catalytic activity">
    <reaction evidence="6 7">
        <text>orotidine 5'-phosphate + H(+) = UMP + CO2</text>
        <dbReference type="Rhea" id="RHEA:11596"/>
        <dbReference type="ChEBI" id="CHEBI:15378"/>
        <dbReference type="ChEBI" id="CHEBI:16526"/>
        <dbReference type="ChEBI" id="CHEBI:57538"/>
        <dbReference type="ChEBI" id="CHEBI:57865"/>
        <dbReference type="EC" id="4.1.1.23"/>
    </reaction>
</comment>
<gene>
    <name evidence="7" type="primary">pyrF</name>
    <name evidence="9" type="ORF">BET03_00510</name>
</gene>